<protein>
    <recommendedName>
        <fullName evidence="1">CobE/GbiG C-terminal domain-containing protein</fullName>
    </recommendedName>
</protein>
<dbReference type="RefSeq" id="WP_110438526.1">
    <property type="nucleotide sequence ID" value="NZ_CP046393.1"/>
</dbReference>
<dbReference type="Gene3D" id="3.30.420.180">
    <property type="entry name" value="CobE/GbiG C-terminal domain"/>
    <property type="match status" value="1"/>
</dbReference>
<gene>
    <name evidence="2" type="ORF">DK869_03170</name>
</gene>
<dbReference type="OrthoDB" id="7284380at2"/>
<evidence type="ECO:0000313" key="2">
    <source>
        <dbReference type="EMBL" id="PXZ02008.1"/>
    </source>
</evidence>
<dbReference type="Pfam" id="PF01890">
    <property type="entry name" value="CbiG_C"/>
    <property type="match status" value="1"/>
</dbReference>
<dbReference type="GO" id="GO:0009236">
    <property type="term" value="P:cobalamin biosynthetic process"/>
    <property type="evidence" value="ECO:0007669"/>
    <property type="project" value="InterPro"/>
</dbReference>
<accession>A0A318NEL1</accession>
<name>A0A318NEL1_9PROT</name>
<dbReference type="EMBL" id="QGLT01000001">
    <property type="protein sequence ID" value="PXZ02008.1"/>
    <property type="molecule type" value="Genomic_DNA"/>
</dbReference>
<feature type="domain" description="CobE/GbiG C-terminal" evidence="1">
    <location>
        <begin position="21"/>
        <end position="138"/>
    </location>
</feature>
<comment type="caution">
    <text evidence="2">The sequence shown here is derived from an EMBL/GenBank/DDBJ whole genome shotgun (WGS) entry which is preliminary data.</text>
</comment>
<dbReference type="AlphaFoldDB" id="A0A318NEL1"/>
<keyword evidence="3" id="KW-1185">Reference proteome</keyword>
<dbReference type="InterPro" id="IPR036518">
    <property type="entry name" value="CobE/GbiG_C_sf"/>
</dbReference>
<dbReference type="SUPFAM" id="SSF159664">
    <property type="entry name" value="CobE/GbiG C-terminal domain-like"/>
    <property type="match status" value="1"/>
</dbReference>
<organism evidence="2 3">
    <name type="scientific">Commensalibacter melissae</name>
    <dbReference type="NCBI Taxonomy" id="2070537"/>
    <lineage>
        <taxon>Bacteria</taxon>
        <taxon>Pseudomonadati</taxon>
        <taxon>Pseudomonadota</taxon>
        <taxon>Alphaproteobacteria</taxon>
        <taxon>Acetobacterales</taxon>
        <taxon>Acetobacteraceae</taxon>
    </lineage>
</organism>
<evidence type="ECO:0000259" key="1">
    <source>
        <dbReference type="Pfam" id="PF01890"/>
    </source>
</evidence>
<dbReference type="InterPro" id="IPR002750">
    <property type="entry name" value="CobE/GbiG_C"/>
</dbReference>
<dbReference type="Proteomes" id="UP000247565">
    <property type="component" value="Unassembled WGS sequence"/>
</dbReference>
<reference evidence="2 3" key="1">
    <citation type="submission" date="2018-05" db="EMBL/GenBank/DDBJ databases">
        <title>Reference genomes for bee gut microbiota database.</title>
        <authorList>
            <person name="Ellegaard K.M."/>
        </authorList>
    </citation>
    <scope>NUCLEOTIDE SEQUENCE [LARGE SCALE GENOMIC DNA]</scope>
    <source>
        <strain evidence="2 3">ESL0284</strain>
    </source>
</reference>
<evidence type="ECO:0000313" key="3">
    <source>
        <dbReference type="Proteomes" id="UP000247565"/>
    </source>
</evidence>
<proteinExistence type="predicted"/>
<sequence>MVSDPTAPLPNIASCASPDTLLIGLGSQKKTNAKHIYCTLQEIKRNYRASIYLIAAPAFKQKDSTYLILQHHYKLPIQFIALDTLKNLQSQCQSYSNRIYELTGFGAVSEACLLAIMHKKDHLLIRKMIYKGITLSLAYKGSSTP</sequence>